<dbReference type="RefSeq" id="WP_013295744.1">
    <property type="nucleotide sequence ID" value="NC_014408.1"/>
</dbReference>
<evidence type="ECO:0000313" key="2">
    <source>
        <dbReference type="Proteomes" id="UP000000345"/>
    </source>
</evidence>
<dbReference type="OrthoDB" id="335259at2157"/>
<gene>
    <name evidence="1" type="ordered locus">MTBMA_c09250</name>
</gene>
<dbReference type="InterPro" id="IPR036490">
    <property type="entry name" value="ThsB_TIR-like_sf"/>
</dbReference>
<keyword evidence="2" id="KW-1185">Reference proteome</keyword>
<reference key="1">
    <citation type="submission" date="2009-08" db="EMBL/GenBank/DDBJ databases">
        <title>The genome sequence of Methanothermobacter marburgensis.</title>
        <authorList>
            <person name="Kaster A."/>
            <person name="Seedorf H."/>
            <person name="Goenrich M."/>
            <person name="Wiezer A."/>
            <person name="Liesegang H."/>
            <person name="Thauer R."/>
            <person name="Gottschalk G."/>
        </authorList>
    </citation>
    <scope>NUCLEOTIDE SEQUENCE</scope>
    <source>
        <strain>Marburg</strain>
    </source>
</reference>
<name>D9PWC2_METTM</name>
<evidence type="ECO:0000313" key="1">
    <source>
        <dbReference type="EMBL" id="ADL58520.1"/>
    </source>
</evidence>
<proteinExistence type="predicted"/>
<dbReference type="Proteomes" id="UP000000345">
    <property type="component" value="Chromosome"/>
</dbReference>
<dbReference type="GeneID" id="77399701"/>
<protein>
    <submittedName>
        <fullName evidence="1">Uncharacterized protein</fullName>
    </submittedName>
</protein>
<dbReference type="AlphaFoldDB" id="D9PWC2"/>
<dbReference type="PaxDb" id="79929-MTBMA_c09250"/>
<dbReference type="SUPFAM" id="SSF52206">
    <property type="entry name" value="Hypothetical protein MTH538"/>
    <property type="match status" value="1"/>
</dbReference>
<organism evidence="1 2">
    <name type="scientific">Methanothermobacter marburgensis (strain ATCC BAA-927 / DSM 2133 / JCM 14651 / NBRC 100331 / OCM 82 / Marburg)</name>
    <name type="common">Methanobacterium thermoautotrophicum</name>
    <dbReference type="NCBI Taxonomy" id="79929"/>
    <lineage>
        <taxon>Archaea</taxon>
        <taxon>Methanobacteriati</taxon>
        <taxon>Methanobacteriota</taxon>
        <taxon>Methanomada group</taxon>
        <taxon>Methanobacteria</taxon>
        <taxon>Methanobacteriales</taxon>
        <taxon>Methanobacteriaceae</taxon>
        <taxon>Methanothermobacter</taxon>
    </lineage>
</organism>
<reference evidence="1 2" key="2">
    <citation type="journal article" date="2010" name="J. Bacteriol.">
        <title>Complete genome sequence of Methanothermobacter marburgensis, a methanoarchaeon model organism.</title>
        <authorList>
            <person name="Liesegang H."/>
            <person name="Kaster A.K."/>
            <person name="Wiezer A."/>
            <person name="Goenrich M."/>
            <person name="Wollherr A."/>
            <person name="Seedorf H."/>
            <person name="Gottschalk G."/>
            <person name="Thauer R.K."/>
        </authorList>
    </citation>
    <scope>NUCLEOTIDE SEQUENCE [LARGE SCALE GENOMIC DNA]</scope>
    <source>
        <strain evidence="2">ATCC BAA-927 / DSM 2133 / JCM 14651 / NBRC 100331 / OCM 82 / Marburg</strain>
    </source>
</reference>
<dbReference type="KEGG" id="mmg:MTBMA_c09250"/>
<dbReference type="Gene3D" id="3.40.50.9200">
    <property type="entry name" value="Hypothetical protein MTH538"/>
    <property type="match status" value="1"/>
</dbReference>
<sequence>MEVRLYITEGDIEDHHVFREKLSLSGLSWRQTDLEDADAVIILAGLWGTMKERIMDDVKRALKLSKPIITVRPYGLENVPVELEKVSSEIVGWNPHCIGEAIEDAVNPEERNQT</sequence>
<dbReference type="STRING" id="79929.MTBMA_c09250"/>
<accession>D9PWC2</accession>
<dbReference type="HOGENOM" id="CLU_140379_1_0_2"/>
<dbReference type="EMBL" id="CP001710">
    <property type="protein sequence ID" value="ADL58520.1"/>
    <property type="molecule type" value="Genomic_DNA"/>
</dbReference>
<dbReference type="GeneID" id="9704633"/>